<dbReference type="EMBL" id="SADE01000001">
    <property type="protein sequence ID" value="RVU38576.1"/>
    <property type="molecule type" value="Genomic_DNA"/>
</dbReference>
<gene>
    <name evidence="2" type="ORF">EOI86_04655</name>
</gene>
<dbReference type="AlphaFoldDB" id="A0A3S2WU72"/>
<proteinExistence type="predicted"/>
<accession>A0A3S2WU72</accession>
<dbReference type="Proteomes" id="UP000287447">
    <property type="component" value="Unassembled WGS sequence"/>
</dbReference>
<keyword evidence="3" id="KW-1185">Reference proteome</keyword>
<name>A0A3S2WU72_9PROT</name>
<protein>
    <submittedName>
        <fullName evidence="2">Uncharacterized protein</fullName>
    </submittedName>
</protein>
<dbReference type="RefSeq" id="WP_127763948.1">
    <property type="nucleotide sequence ID" value="NZ_SADE01000001.1"/>
</dbReference>
<evidence type="ECO:0000313" key="2">
    <source>
        <dbReference type="EMBL" id="RVU38576.1"/>
    </source>
</evidence>
<sequence length="171" mass="18459">MTQPIGKSKRGGPGAPNKDRATPRSIRRVGPLLAPPPPIVFRTPQRPAPSDDAPNLFYRVVPSERGESQAALDLSADHGTRVPALSVVCCVTGVSLADIAPMVLHEPMRIRFAIPDVPGNIRLEAADPDDTSISIQHPPARTRSFGVERTQGLRRVVIPKLPAFAGFRRRG</sequence>
<comment type="caution">
    <text evidence="2">The sequence shown here is derived from an EMBL/GenBank/DDBJ whole genome shotgun (WGS) entry which is preliminary data.</text>
</comment>
<reference evidence="3" key="1">
    <citation type="submission" date="2019-01" db="EMBL/GenBank/DDBJ databases">
        <title>Gri0909 isolated from a small marine red alga.</title>
        <authorList>
            <person name="Kim J."/>
            <person name="Jeong S.E."/>
            <person name="Jeon C.O."/>
        </authorList>
    </citation>
    <scope>NUCLEOTIDE SEQUENCE [LARGE SCALE GENOMIC DNA]</scope>
    <source>
        <strain evidence="3">Gri0909</strain>
    </source>
</reference>
<organism evidence="2 3">
    <name type="scientific">Hwanghaeella grinnelliae</name>
    <dbReference type="NCBI Taxonomy" id="2500179"/>
    <lineage>
        <taxon>Bacteria</taxon>
        <taxon>Pseudomonadati</taxon>
        <taxon>Pseudomonadota</taxon>
        <taxon>Alphaproteobacteria</taxon>
        <taxon>Rhodospirillales</taxon>
        <taxon>Rhodospirillaceae</taxon>
        <taxon>Hwanghaeella</taxon>
    </lineage>
</organism>
<evidence type="ECO:0000256" key="1">
    <source>
        <dbReference type="SAM" id="MobiDB-lite"/>
    </source>
</evidence>
<evidence type="ECO:0000313" key="3">
    <source>
        <dbReference type="Proteomes" id="UP000287447"/>
    </source>
</evidence>
<feature type="region of interest" description="Disordered" evidence="1">
    <location>
        <begin position="1"/>
        <end position="53"/>
    </location>
</feature>